<keyword evidence="3" id="KW-0804">Transcription</keyword>
<accession>A0AAW6M9C9</accession>
<dbReference type="EMBL" id="JARFID010000045">
    <property type="protein sequence ID" value="MDE8697405.1"/>
    <property type="molecule type" value="Genomic_DNA"/>
</dbReference>
<keyword evidence="1" id="KW-0805">Transcription regulation</keyword>
<dbReference type="PROSITE" id="PS01124">
    <property type="entry name" value="HTH_ARAC_FAMILY_2"/>
    <property type="match status" value="1"/>
</dbReference>
<dbReference type="SUPFAM" id="SSF46689">
    <property type="entry name" value="Homeodomain-like"/>
    <property type="match status" value="1"/>
</dbReference>
<dbReference type="GO" id="GO:0003700">
    <property type="term" value="F:DNA-binding transcription factor activity"/>
    <property type="evidence" value="ECO:0007669"/>
    <property type="project" value="InterPro"/>
</dbReference>
<dbReference type="PANTHER" id="PTHR46796:SF13">
    <property type="entry name" value="HTH-TYPE TRANSCRIPTIONAL ACTIVATOR RHAS"/>
    <property type="match status" value="1"/>
</dbReference>
<dbReference type="SMART" id="SM00342">
    <property type="entry name" value="HTH_ARAC"/>
    <property type="match status" value="1"/>
</dbReference>
<dbReference type="PANTHER" id="PTHR46796">
    <property type="entry name" value="HTH-TYPE TRANSCRIPTIONAL ACTIVATOR RHAS-RELATED"/>
    <property type="match status" value="1"/>
</dbReference>
<evidence type="ECO:0000313" key="5">
    <source>
        <dbReference type="EMBL" id="MDE8697405.1"/>
    </source>
</evidence>
<dbReference type="GO" id="GO:0043565">
    <property type="term" value="F:sequence-specific DNA binding"/>
    <property type="evidence" value="ECO:0007669"/>
    <property type="project" value="InterPro"/>
</dbReference>
<evidence type="ECO:0000256" key="1">
    <source>
        <dbReference type="ARBA" id="ARBA00023015"/>
    </source>
</evidence>
<evidence type="ECO:0000259" key="4">
    <source>
        <dbReference type="PROSITE" id="PS01124"/>
    </source>
</evidence>
<dbReference type="RefSeq" id="WP_240053643.1">
    <property type="nucleotide sequence ID" value="NZ_VVYT01000097.1"/>
</dbReference>
<name>A0AAW6M9C9_9BACE</name>
<dbReference type="Gene3D" id="1.10.10.60">
    <property type="entry name" value="Homeodomain-like"/>
    <property type="match status" value="1"/>
</dbReference>
<dbReference type="Pfam" id="PF12833">
    <property type="entry name" value="HTH_18"/>
    <property type="match status" value="1"/>
</dbReference>
<reference evidence="5" key="1">
    <citation type="submission" date="2023-03" db="EMBL/GenBank/DDBJ databases">
        <title>DFI Biobank Strains.</title>
        <authorList>
            <person name="Mostad J."/>
            <person name="Paddock L."/>
            <person name="Medina S."/>
            <person name="Waligurski E."/>
            <person name="Barat B."/>
            <person name="Smith R."/>
            <person name="Burgo V."/>
            <person name="Metcalfe C."/>
            <person name="Woodson C."/>
            <person name="Sundararajan A."/>
            <person name="Ramaswamy R."/>
            <person name="Lin H."/>
            <person name="Pamer E.G."/>
        </authorList>
    </citation>
    <scope>NUCLEOTIDE SEQUENCE</scope>
    <source>
        <strain evidence="5">DFI.9.5</strain>
    </source>
</reference>
<dbReference type="InterPro" id="IPR018060">
    <property type="entry name" value="HTH_AraC"/>
</dbReference>
<keyword evidence="2" id="KW-0238">DNA-binding</keyword>
<feature type="domain" description="HTH araC/xylS-type" evidence="4">
    <location>
        <begin position="1"/>
        <end position="89"/>
    </location>
</feature>
<organism evidence="5 6">
    <name type="scientific">Bacteroides cellulosilyticus</name>
    <dbReference type="NCBI Taxonomy" id="246787"/>
    <lineage>
        <taxon>Bacteria</taxon>
        <taxon>Pseudomonadati</taxon>
        <taxon>Bacteroidota</taxon>
        <taxon>Bacteroidia</taxon>
        <taxon>Bacteroidales</taxon>
        <taxon>Bacteroidaceae</taxon>
        <taxon>Bacteroides</taxon>
    </lineage>
</organism>
<evidence type="ECO:0000256" key="3">
    <source>
        <dbReference type="ARBA" id="ARBA00023163"/>
    </source>
</evidence>
<proteinExistence type="predicted"/>
<comment type="caution">
    <text evidence="5">The sequence shown here is derived from an EMBL/GenBank/DDBJ whole genome shotgun (WGS) entry which is preliminary data.</text>
</comment>
<evidence type="ECO:0000313" key="6">
    <source>
        <dbReference type="Proteomes" id="UP001221924"/>
    </source>
</evidence>
<dbReference type="AlphaFoldDB" id="A0AAW6M9C9"/>
<dbReference type="InterPro" id="IPR009057">
    <property type="entry name" value="Homeodomain-like_sf"/>
</dbReference>
<evidence type="ECO:0000256" key="2">
    <source>
        <dbReference type="ARBA" id="ARBA00023125"/>
    </source>
</evidence>
<dbReference type="InterPro" id="IPR050204">
    <property type="entry name" value="AraC_XylS_family_regulators"/>
</dbReference>
<dbReference type="Proteomes" id="UP001221924">
    <property type="component" value="Unassembled WGS sequence"/>
</dbReference>
<sequence length="99" mass="11539">MHKGTLSIDELKSHLGVNYKWLERNFSEAVGMTPKCYSSLQRFIHAYTAFRVQKDLVRITADSGYSDTNHFIKDFKKYTGQTPMQYLRAYNMKSCLTES</sequence>
<protein>
    <submittedName>
        <fullName evidence="5">Helix-turn-helix domain-containing protein</fullName>
    </submittedName>
</protein>
<gene>
    <name evidence="5" type="ORF">PZH42_25220</name>
</gene>